<dbReference type="InterPro" id="IPR007484">
    <property type="entry name" value="Peptidase_M28"/>
</dbReference>
<evidence type="ECO:0000256" key="1">
    <source>
        <dbReference type="ARBA" id="ARBA00004389"/>
    </source>
</evidence>
<dbReference type="FunFam" id="3.40.630.10:FF:000021">
    <property type="entry name" value="Nicalin"/>
    <property type="match status" value="1"/>
</dbReference>
<dbReference type="GO" id="GO:0009966">
    <property type="term" value="P:regulation of signal transduction"/>
    <property type="evidence" value="ECO:0007669"/>
    <property type="project" value="InterPro"/>
</dbReference>
<evidence type="ECO:0000313" key="13">
    <source>
        <dbReference type="Ensembl" id="ENSSFOP00015029692.2"/>
    </source>
</evidence>
<evidence type="ECO:0000256" key="7">
    <source>
        <dbReference type="ARBA" id="ARBA00023136"/>
    </source>
</evidence>
<evidence type="ECO:0000256" key="6">
    <source>
        <dbReference type="ARBA" id="ARBA00022989"/>
    </source>
</evidence>
<dbReference type="Ensembl" id="ENSSFOT00015030029.2">
    <property type="protein sequence ID" value="ENSSFOP00015029692.2"/>
    <property type="gene ID" value="ENSSFOG00015032946.1"/>
</dbReference>
<keyword evidence="5" id="KW-0256">Endoplasmic reticulum</keyword>
<proteinExistence type="inferred from homology"/>
<organism evidence="13 14">
    <name type="scientific">Scleropages formosus</name>
    <name type="common">Asian bonytongue</name>
    <name type="synonym">Osteoglossum formosum</name>
    <dbReference type="NCBI Taxonomy" id="113540"/>
    <lineage>
        <taxon>Eukaryota</taxon>
        <taxon>Metazoa</taxon>
        <taxon>Chordata</taxon>
        <taxon>Craniata</taxon>
        <taxon>Vertebrata</taxon>
        <taxon>Euteleostomi</taxon>
        <taxon>Actinopterygii</taxon>
        <taxon>Neopterygii</taxon>
        <taxon>Teleostei</taxon>
        <taxon>Osteoglossocephala</taxon>
        <taxon>Osteoglossomorpha</taxon>
        <taxon>Osteoglossiformes</taxon>
        <taxon>Osteoglossidae</taxon>
        <taxon>Scleropages</taxon>
    </lineage>
</organism>
<evidence type="ECO:0000256" key="3">
    <source>
        <dbReference type="ARBA" id="ARBA00022692"/>
    </source>
</evidence>
<dbReference type="InterPro" id="IPR016574">
    <property type="entry name" value="Nicalin"/>
</dbReference>
<dbReference type="PANTHER" id="PTHR31826">
    <property type="entry name" value="NICALIN"/>
    <property type="match status" value="1"/>
</dbReference>
<reference evidence="13 14" key="1">
    <citation type="submission" date="2019-04" db="EMBL/GenBank/DDBJ databases">
        <authorList>
            <consortium name="Wellcome Sanger Institute Data Sharing"/>
        </authorList>
    </citation>
    <scope>NUCLEOTIDE SEQUENCE [LARGE SCALE GENOMIC DNA]</scope>
</reference>
<dbReference type="GeneTree" id="ENSGT00500000044945"/>
<keyword evidence="14" id="KW-1185">Reference proteome</keyword>
<accession>A0A8C9S4D1</accession>
<reference evidence="13" key="2">
    <citation type="submission" date="2025-08" db="UniProtKB">
        <authorList>
            <consortium name="Ensembl"/>
        </authorList>
    </citation>
    <scope>IDENTIFICATION</scope>
</reference>
<keyword evidence="8" id="KW-0325">Glycoprotein</keyword>
<dbReference type="OrthoDB" id="5913609at2759"/>
<keyword evidence="3 10" id="KW-0812">Transmembrane</keyword>
<feature type="transmembrane region" description="Helical" evidence="10">
    <location>
        <begin position="519"/>
        <end position="540"/>
    </location>
</feature>
<keyword evidence="7 10" id="KW-0472">Membrane</keyword>
<evidence type="ECO:0000256" key="11">
    <source>
        <dbReference type="SAM" id="SignalP"/>
    </source>
</evidence>
<gene>
    <name evidence="13" type="primary">LOC108933519</name>
</gene>
<sequence>MAERKALDWEGVIILLLLPPLMLQTATLPSASYEFSACRMQQYNLHQEKYGCRGAIVVAEARSVDDPVLTRRCVVMRMLDFTVHSYQEVLRQNAAAILILLPINLTAVPQDVIQNFMVSEANLLLNSTLIPVYVALEDRSLLSMYDQLKIEVASRASSILVRVFTSMLTTNGYQILVSNNSPIKPITDTTIITLEGVLPGAGEDLPTIVVTAHYDSFGLAPWLSYGADSNGSGVAILLELVRLFHHLYSSPWSQPPYHLLFTLTGGGKYNFLGTKRWIEEHMDHAESSLLQDNVAFVLCLDTLANGEGLFLHVSRPPRPGSLQYSYIQQLEEVIASRFPWVKLRLVHKKINLGESTVAWEHEQYSVHRIPGFTVSHLKDPQAELRGSILDTISQIDIRKLKRNTAIIAESLARFMFNLSSKGSPKELQLFKGHMEIQDSRLSALLSFLSAVPRATQLLDREPGPLLLVRSLEQQLSQYLQQVHRHTFRPNHRDPEVTFFDQMKEPVMMYRLVDKEVKPAAFDLFLGGCISAYLGIVYYVIQHFGNLYTRLTRLAMRTKQQ</sequence>
<keyword evidence="6 10" id="KW-1133">Transmembrane helix</keyword>
<dbReference type="Pfam" id="PF04389">
    <property type="entry name" value="Peptidase_M28"/>
    <property type="match status" value="1"/>
</dbReference>
<evidence type="ECO:0000259" key="12">
    <source>
        <dbReference type="Pfam" id="PF04389"/>
    </source>
</evidence>
<dbReference type="CDD" id="cd03882">
    <property type="entry name" value="M28_nicalin_like"/>
    <property type="match status" value="1"/>
</dbReference>
<dbReference type="GO" id="GO:0005789">
    <property type="term" value="C:endoplasmic reticulum membrane"/>
    <property type="evidence" value="ECO:0007669"/>
    <property type="project" value="UniProtKB-SubCell"/>
</dbReference>
<evidence type="ECO:0000256" key="10">
    <source>
        <dbReference type="SAM" id="Phobius"/>
    </source>
</evidence>
<feature type="domain" description="Peptidase M28" evidence="12">
    <location>
        <begin position="199"/>
        <end position="318"/>
    </location>
</feature>
<comment type="similarity">
    <text evidence="2 9">Belongs to the nicastrin family.</text>
</comment>
<dbReference type="SUPFAM" id="SSF53187">
    <property type="entry name" value="Zn-dependent exopeptidases"/>
    <property type="match status" value="1"/>
</dbReference>
<dbReference type="Gene3D" id="3.40.630.10">
    <property type="entry name" value="Zn peptidases"/>
    <property type="match status" value="1"/>
</dbReference>
<feature type="chain" id="PRO_5034573941" description="Nicalin" evidence="11">
    <location>
        <begin position="26"/>
        <end position="560"/>
    </location>
</feature>
<evidence type="ECO:0000313" key="14">
    <source>
        <dbReference type="Proteomes" id="UP000694397"/>
    </source>
</evidence>
<evidence type="ECO:0000256" key="4">
    <source>
        <dbReference type="ARBA" id="ARBA00022729"/>
    </source>
</evidence>
<keyword evidence="4 11" id="KW-0732">Signal</keyword>
<protein>
    <recommendedName>
        <fullName evidence="9">Nicalin</fullName>
    </recommendedName>
</protein>
<evidence type="ECO:0000256" key="2">
    <source>
        <dbReference type="ARBA" id="ARBA00007717"/>
    </source>
</evidence>
<reference evidence="13" key="3">
    <citation type="submission" date="2025-09" db="UniProtKB">
        <authorList>
            <consortium name="Ensembl"/>
        </authorList>
    </citation>
    <scope>IDENTIFICATION</scope>
</reference>
<name>A0A8C9S4D1_SCLFO</name>
<comment type="subcellular location">
    <subcellularLocation>
        <location evidence="1">Endoplasmic reticulum membrane</location>
        <topology evidence="1">Single-pass membrane protein</topology>
    </subcellularLocation>
</comment>
<dbReference type="PIRSF" id="PIRSF011018">
    <property type="entry name" value="Nicalin"/>
    <property type="match status" value="1"/>
</dbReference>
<evidence type="ECO:0000256" key="9">
    <source>
        <dbReference type="PIRNR" id="PIRNR011018"/>
    </source>
</evidence>
<evidence type="ECO:0000256" key="5">
    <source>
        <dbReference type="ARBA" id="ARBA00022824"/>
    </source>
</evidence>
<dbReference type="AlphaFoldDB" id="A0A8C9S4D1"/>
<feature type="signal peptide" evidence="11">
    <location>
        <begin position="1"/>
        <end position="25"/>
    </location>
</feature>
<evidence type="ECO:0000256" key="8">
    <source>
        <dbReference type="ARBA" id="ARBA00023180"/>
    </source>
</evidence>
<comment type="function">
    <text evidence="9">May antagonize Nodal signaling and subsequent organization of axial structures during mesodermal patterning.</text>
</comment>
<dbReference type="Proteomes" id="UP000694397">
    <property type="component" value="Chromosome 5"/>
</dbReference>